<organism evidence="1 2">
    <name type="scientific">Faecalibacillus faecis</name>
    <dbReference type="NCBI Taxonomy" id="1982628"/>
    <lineage>
        <taxon>Bacteria</taxon>
        <taxon>Bacillati</taxon>
        <taxon>Bacillota</taxon>
        <taxon>Erysipelotrichia</taxon>
        <taxon>Erysipelotrichales</taxon>
        <taxon>Coprobacillaceae</taxon>
        <taxon>Faecalibacillus</taxon>
    </lineage>
</organism>
<dbReference type="RefSeq" id="WP_227279567.1">
    <property type="nucleotide sequence ID" value="NZ_JAJDKR010000012.1"/>
</dbReference>
<protein>
    <submittedName>
        <fullName evidence="1">HAD family hydrolase</fullName>
    </submittedName>
</protein>
<dbReference type="GO" id="GO:0016787">
    <property type="term" value="F:hydrolase activity"/>
    <property type="evidence" value="ECO:0007669"/>
    <property type="project" value="UniProtKB-KW"/>
</dbReference>
<name>A0AAW4VUI5_9FIRM</name>
<accession>A0AAW4VUI5</accession>
<sequence>METLFNSNKKISKKTQEAISKNKIVILNTGKNQTELEEFYDILPRVCYLNCIFGALV</sequence>
<dbReference type="Proteomes" id="UP001198439">
    <property type="component" value="Unassembled WGS sequence"/>
</dbReference>
<dbReference type="EMBL" id="JAJDKZ010000016">
    <property type="protein sequence ID" value="MCB8610329.1"/>
    <property type="molecule type" value="Genomic_DNA"/>
</dbReference>
<evidence type="ECO:0000313" key="2">
    <source>
        <dbReference type="Proteomes" id="UP001198439"/>
    </source>
</evidence>
<keyword evidence="1" id="KW-0378">Hydrolase</keyword>
<gene>
    <name evidence="1" type="ORF">LJD69_06950</name>
</gene>
<proteinExistence type="predicted"/>
<reference evidence="1" key="1">
    <citation type="submission" date="2021-10" db="EMBL/GenBank/DDBJ databases">
        <title>Collection of gut derived symbiotic bacterial strains cultured from healthy donors.</title>
        <authorList>
            <person name="Lin H."/>
            <person name="Littmann E."/>
            <person name="Kohout C."/>
            <person name="Pamer E.G."/>
        </authorList>
    </citation>
    <scope>NUCLEOTIDE SEQUENCE</scope>
    <source>
        <strain evidence="1">DFI.4.48</strain>
    </source>
</reference>
<dbReference type="Pfam" id="PF08282">
    <property type="entry name" value="Hydrolase_3"/>
    <property type="match status" value="1"/>
</dbReference>
<evidence type="ECO:0000313" key="1">
    <source>
        <dbReference type="EMBL" id="MCB8610329.1"/>
    </source>
</evidence>
<dbReference type="AlphaFoldDB" id="A0AAW4VUI5"/>
<dbReference type="InterPro" id="IPR023214">
    <property type="entry name" value="HAD_sf"/>
</dbReference>
<comment type="caution">
    <text evidence="1">The sequence shown here is derived from an EMBL/GenBank/DDBJ whole genome shotgun (WGS) entry which is preliminary data.</text>
</comment>
<dbReference type="Gene3D" id="3.40.50.1000">
    <property type="entry name" value="HAD superfamily/HAD-like"/>
    <property type="match status" value="1"/>
</dbReference>